<dbReference type="RefSeq" id="WP_133674959.1">
    <property type="nucleotide sequence ID" value="NZ_SNZF01000008.1"/>
</dbReference>
<name>A0A4R6YGU1_9HYPH</name>
<protein>
    <submittedName>
        <fullName evidence="1">Uncharacterized protein</fullName>
    </submittedName>
</protein>
<accession>A0A4R6YGU1</accession>
<organism evidence="1 2">
    <name type="scientific">Aquamicrobium defluvii</name>
    <dbReference type="NCBI Taxonomy" id="69279"/>
    <lineage>
        <taxon>Bacteria</taxon>
        <taxon>Pseudomonadati</taxon>
        <taxon>Pseudomonadota</taxon>
        <taxon>Alphaproteobacteria</taxon>
        <taxon>Hyphomicrobiales</taxon>
        <taxon>Phyllobacteriaceae</taxon>
        <taxon>Aquamicrobium</taxon>
    </lineage>
</organism>
<reference evidence="1 2" key="1">
    <citation type="submission" date="2019-03" db="EMBL/GenBank/DDBJ databases">
        <title>Genomic Encyclopedia of Type Strains, Phase IV (KMG-IV): sequencing the most valuable type-strain genomes for metagenomic binning, comparative biology and taxonomic classification.</title>
        <authorList>
            <person name="Goeker M."/>
        </authorList>
    </citation>
    <scope>NUCLEOTIDE SEQUENCE [LARGE SCALE GENOMIC DNA]</scope>
    <source>
        <strain evidence="1 2">DSM 11603</strain>
    </source>
</reference>
<evidence type="ECO:0000313" key="2">
    <source>
        <dbReference type="Proteomes" id="UP000294958"/>
    </source>
</evidence>
<dbReference type="AlphaFoldDB" id="A0A4R6YGU1"/>
<sequence length="60" mass="6723">MAEPWVPGYLRRRAEELIRTKVDLQSLEDMGPPTVRRHLAAEHERLSSSASPAALLAVSR</sequence>
<dbReference type="EMBL" id="SNZF01000008">
    <property type="protein sequence ID" value="TDR35718.1"/>
    <property type="molecule type" value="Genomic_DNA"/>
</dbReference>
<keyword evidence="2" id="KW-1185">Reference proteome</keyword>
<dbReference type="Proteomes" id="UP000294958">
    <property type="component" value="Unassembled WGS sequence"/>
</dbReference>
<gene>
    <name evidence="1" type="ORF">DES43_108143</name>
</gene>
<proteinExistence type="predicted"/>
<evidence type="ECO:0000313" key="1">
    <source>
        <dbReference type="EMBL" id="TDR35718.1"/>
    </source>
</evidence>
<comment type="caution">
    <text evidence="1">The sequence shown here is derived from an EMBL/GenBank/DDBJ whole genome shotgun (WGS) entry which is preliminary data.</text>
</comment>